<dbReference type="GO" id="GO:0005524">
    <property type="term" value="F:ATP binding"/>
    <property type="evidence" value="ECO:0007669"/>
    <property type="project" value="UniProtKB-UniRule"/>
</dbReference>
<dbReference type="Pfam" id="PF13535">
    <property type="entry name" value="ATP-grasp_4"/>
    <property type="match status" value="1"/>
</dbReference>
<keyword evidence="2 4" id="KW-0547">Nucleotide-binding</keyword>
<dbReference type="SUPFAM" id="SSF56059">
    <property type="entry name" value="Glutathione synthetase ATP-binding domain-like"/>
    <property type="match status" value="1"/>
</dbReference>
<evidence type="ECO:0000313" key="7">
    <source>
        <dbReference type="Proteomes" id="UP000317430"/>
    </source>
</evidence>
<reference evidence="6 7" key="1">
    <citation type="submission" date="2019-08" db="EMBL/GenBank/DDBJ databases">
        <authorList>
            <person name="Lei W."/>
        </authorList>
    </citation>
    <scope>NUCLEOTIDE SEQUENCE [LARGE SCALE GENOMIC DNA]</scope>
    <source>
        <strain evidence="6 7">CCUG 66496</strain>
    </source>
</reference>
<keyword evidence="7" id="KW-1185">Reference proteome</keyword>
<comment type="caution">
    <text evidence="6">The sequence shown here is derived from an EMBL/GenBank/DDBJ whole genome shotgun (WGS) entry which is preliminary data.</text>
</comment>
<dbReference type="OrthoDB" id="24041at2"/>
<dbReference type="Gene3D" id="3.30.470.20">
    <property type="entry name" value="ATP-grasp fold, B domain"/>
    <property type="match status" value="1"/>
</dbReference>
<keyword evidence="3 4" id="KW-0067">ATP-binding</keyword>
<dbReference type="Gene3D" id="3.40.50.20">
    <property type="match status" value="1"/>
</dbReference>
<dbReference type="Gene3D" id="3.30.1490.20">
    <property type="entry name" value="ATP-grasp fold, A domain"/>
    <property type="match status" value="1"/>
</dbReference>
<dbReference type="EMBL" id="VOHL01000009">
    <property type="protein sequence ID" value="TWS96264.1"/>
    <property type="molecule type" value="Genomic_DNA"/>
</dbReference>
<organism evidence="6 7">
    <name type="scientific">Streptococcus cuniculipharyngis</name>
    <dbReference type="NCBI Taxonomy" id="1562651"/>
    <lineage>
        <taxon>Bacteria</taxon>
        <taxon>Bacillati</taxon>
        <taxon>Bacillota</taxon>
        <taxon>Bacilli</taxon>
        <taxon>Lactobacillales</taxon>
        <taxon>Streptococcaceae</taxon>
        <taxon>Streptococcus</taxon>
    </lineage>
</organism>
<dbReference type="GO" id="GO:0046872">
    <property type="term" value="F:metal ion binding"/>
    <property type="evidence" value="ECO:0007669"/>
    <property type="project" value="InterPro"/>
</dbReference>
<dbReference type="InterPro" id="IPR052032">
    <property type="entry name" value="ATP-dep_AA_Ligase"/>
</dbReference>
<dbReference type="PROSITE" id="PS50975">
    <property type="entry name" value="ATP_GRASP"/>
    <property type="match status" value="1"/>
</dbReference>
<sequence>MNYIVISPYYPQNFQAFSLELAKQGITVLGIGQEPYEQLDQPLKEALTEYFRVDDLENLDEVKRAVAFLFYKHGPIDRIESHNEYWLELDAALRTQFNVFGVKSSDLMKTKLKSQMKTYFKKAGVPVVPGQVVTKKADVAQAVKALGLPLIAKPDNGVGAVATYKLASQADVKAFTEQWNEETAYFFEAFVNSNQICTYDGLVDAEGKIVFATSLIYTEPPMSIMQHRSDVAYYTNPKIPKKLEGYGRQIVDTFGMKERFFHIEFFQEADDYIAIEYNNRPAGGFIMDAYNFGYSINLFEQYARLVAGKDFQPSNYPAQLALTVIRRDDKTYHYSETQILEQYKPQLKARLRMPEAFAALQGNDLYLLNANSEQDVKDMIKTISQLA</sequence>
<evidence type="ECO:0000256" key="2">
    <source>
        <dbReference type="ARBA" id="ARBA00022741"/>
    </source>
</evidence>
<evidence type="ECO:0000256" key="1">
    <source>
        <dbReference type="ARBA" id="ARBA00022598"/>
    </source>
</evidence>
<keyword evidence="1" id="KW-0436">Ligase</keyword>
<evidence type="ECO:0000313" key="6">
    <source>
        <dbReference type="EMBL" id="TWS96264.1"/>
    </source>
</evidence>
<dbReference type="PANTHER" id="PTHR43585:SF2">
    <property type="entry name" value="ATP-GRASP ENZYME FSQD"/>
    <property type="match status" value="1"/>
</dbReference>
<dbReference type="InterPro" id="IPR013815">
    <property type="entry name" value="ATP_grasp_subdomain_1"/>
</dbReference>
<proteinExistence type="predicted"/>
<dbReference type="GO" id="GO:0016874">
    <property type="term" value="F:ligase activity"/>
    <property type="evidence" value="ECO:0007669"/>
    <property type="project" value="UniProtKB-KW"/>
</dbReference>
<dbReference type="PANTHER" id="PTHR43585">
    <property type="entry name" value="FUMIPYRROLE BIOSYNTHESIS PROTEIN C"/>
    <property type="match status" value="1"/>
</dbReference>
<accession>A0A5C5S8Y6</accession>
<evidence type="ECO:0000256" key="3">
    <source>
        <dbReference type="ARBA" id="ARBA00022840"/>
    </source>
</evidence>
<gene>
    <name evidence="6" type="ORF">FRX57_07275</name>
</gene>
<feature type="domain" description="ATP-grasp" evidence="5">
    <location>
        <begin position="117"/>
        <end position="307"/>
    </location>
</feature>
<name>A0A5C5S8Y6_9STRE</name>
<protein>
    <submittedName>
        <fullName evidence="6">ATP-grasp domain-containing protein</fullName>
    </submittedName>
</protein>
<dbReference type="RefSeq" id="WP_146568145.1">
    <property type="nucleotide sequence ID" value="NZ_VOHL01000009.1"/>
</dbReference>
<dbReference type="Proteomes" id="UP000317430">
    <property type="component" value="Unassembled WGS sequence"/>
</dbReference>
<evidence type="ECO:0000259" key="5">
    <source>
        <dbReference type="PROSITE" id="PS50975"/>
    </source>
</evidence>
<dbReference type="InterPro" id="IPR011761">
    <property type="entry name" value="ATP-grasp"/>
</dbReference>
<dbReference type="AlphaFoldDB" id="A0A5C5S8Y6"/>
<evidence type="ECO:0000256" key="4">
    <source>
        <dbReference type="PROSITE-ProRule" id="PRU00409"/>
    </source>
</evidence>